<name>B0W7M0_CULQU</name>
<evidence type="ECO:0000256" key="1">
    <source>
        <dbReference type="SAM" id="MobiDB-lite"/>
    </source>
</evidence>
<feature type="region of interest" description="Disordered" evidence="1">
    <location>
        <begin position="175"/>
        <end position="276"/>
    </location>
</feature>
<proteinExistence type="predicted"/>
<gene>
    <name evidence="3" type="primary">6034386</name>
    <name evidence="2" type="ORF">CpipJ_CPIJ002635</name>
</gene>
<dbReference type="EMBL" id="DS231854">
    <property type="protein sequence ID" value="EDS38055.1"/>
    <property type="molecule type" value="Genomic_DNA"/>
</dbReference>
<evidence type="ECO:0000313" key="2">
    <source>
        <dbReference type="EMBL" id="EDS38055.1"/>
    </source>
</evidence>
<reference evidence="3" key="2">
    <citation type="submission" date="2021-02" db="UniProtKB">
        <authorList>
            <consortium name="EnsemblMetazoa"/>
        </authorList>
    </citation>
    <scope>IDENTIFICATION</scope>
    <source>
        <strain evidence="3">JHB</strain>
    </source>
</reference>
<evidence type="ECO:0000313" key="3">
    <source>
        <dbReference type="EnsemblMetazoa" id="CPIJ002635-PA"/>
    </source>
</evidence>
<dbReference type="EnsemblMetazoa" id="CPIJ002635-RA">
    <property type="protein sequence ID" value="CPIJ002635-PA"/>
    <property type="gene ID" value="CPIJ002635"/>
</dbReference>
<keyword evidence="4" id="KW-1185">Reference proteome</keyword>
<reference evidence="2" key="1">
    <citation type="submission" date="2007-03" db="EMBL/GenBank/DDBJ databases">
        <title>Annotation of Culex pipiens quinquefasciatus.</title>
        <authorList>
            <consortium name="The Broad Institute Genome Sequencing Platform"/>
            <person name="Atkinson P.W."/>
            <person name="Hemingway J."/>
            <person name="Christensen B.M."/>
            <person name="Higgs S."/>
            <person name="Kodira C."/>
            <person name="Hannick L."/>
            <person name="Megy K."/>
            <person name="O'Leary S."/>
            <person name="Pearson M."/>
            <person name="Haas B.J."/>
            <person name="Mauceli E."/>
            <person name="Wortman J.R."/>
            <person name="Lee N.H."/>
            <person name="Guigo R."/>
            <person name="Stanke M."/>
            <person name="Alvarado L."/>
            <person name="Amedeo P."/>
            <person name="Antoine C.H."/>
            <person name="Arensburger P."/>
            <person name="Bidwell S.L."/>
            <person name="Crawford M."/>
            <person name="Camaro F."/>
            <person name="Devon K."/>
            <person name="Engels R."/>
            <person name="Hammond M."/>
            <person name="Howarth C."/>
            <person name="Koehrsen M."/>
            <person name="Lawson D."/>
            <person name="Montgomery P."/>
            <person name="Nene V."/>
            <person name="Nusbaum C."/>
            <person name="Puiu D."/>
            <person name="Romero-Severson J."/>
            <person name="Severson D.W."/>
            <person name="Shumway M."/>
            <person name="Sisk P."/>
            <person name="Stolte C."/>
            <person name="Zeng Q."/>
            <person name="Eisenstadt E."/>
            <person name="Fraser-Liggett C."/>
            <person name="Strausberg R."/>
            <person name="Galagan J."/>
            <person name="Birren B."/>
            <person name="Collins F.H."/>
        </authorList>
    </citation>
    <scope>NUCLEOTIDE SEQUENCE [LARGE SCALE GENOMIC DNA]</scope>
    <source>
        <strain evidence="2">JHB</strain>
    </source>
</reference>
<dbReference type="eggNOG" id="ENOG502SYGV">
    <property type="taxonomic scope" value="Eukaryota"/>
</dbReference>
<dbReference type="AlphaFoldDB" id="B0W7M0"/>
<accession>B0W7M0</accession>
<dbReference type="KEGG" id="cqu:CpipJ_CPIJ002635"/>
<dbReference type="InParanoid" id="B0W7M0"/>
<dbReference type="OrthoDB" id="7765028at2759"/>
<dbReference type="STRING" id="7176.B0W7M0"/>
<protein>
    <submittedName>
        <fullName evidence="2 3">Uncharacterized protein</fullName>
    </submittedName>
</protein>
<dbReference type="Proteomes" id="UP000002320">
    <property type="component" value="Unassembled WGS sequence"/>
</dbReference>
<evidence type="ECO:0000313" key="4">
    <source>
        <dbReference type="Proteomes" id="UP000002320"/>
    </source>
</evidence>
<dbReference type="PANTHER" id="PTHR46486">
    <property type="entry name" value="CCHC-TYPE DOMAIN-CONTAINING PROTEIN"/>
    <property type="match status" value="1"/>
</dbReference>
<dbReference type="VEuPathDB" id="VectorBase:CQUJHB018153"/>
<dbReference type="VEuPathDB" id="VectorBase:CPIJ002635"/>
<dbReference type="OMA" id="AYVLHIN"/>
<organism>
    <name type="scientific">Culex quinquefasciatus</name>
    <name type="common">Southern house mosquito</name>
    <name type="synonym">Culex pungens</name>
    <dbReference type="NCBI Taxonomy" id="7176"/>
    <lineage>
        <taxon>Eukaryota</taxon>
        <taxon>Metazoa</taxon>
        <taxon>Ecdysozoa</taxon>
        <taxon>Arthropoda</taxon>
        <taxon>Hexapoda</taxon>
        <taxon>Insecta</taxon>
        <taxon>Pterygota</taxon>
        <taxon>Neoptera</taxon>
        <taxon>Endopterygota</taxon>
        <taxon>Diptera</taxon>
        <taxon>Nematocera</taxon>
        <taxon>Culicoidea</taxon>
        <taxon>Culicidae</taxon>
        <taxon>Culicinae</taxon>
        <taxon>Culicini</taxon>
        <taxon>Culex</taxon>
        <taxon>Culex</taxon>
    </lineage>
</organism>
<dbReference type="PANTHER" id="PTHR46486:SF1">
    <property type="entry name" value="CCHC-TYPE DOMAIN-CONTAINING PROTEIN"/>
    <property type="match status" value="1"/>
</dbReference>
<dbReference type="HOGENOM" id="CLU_087722_0_0_1"/>
<sequence>MKNFRQNSLVIDFNVMPVVPDLEKIRNFLLEQINLDFSSVRNLQVSVSKNQVIIETTSPEEAYRLARDHNAKHHISHENQLYEIPIFVEDGAIEVKVHDLPPRMPNHIITSHLQQFGEVVSIRNEVWRDFFPGIPNGVRIVRMKLCKSIPSFISIGGNSAYVVHSNQTKTCRHCSGKLHTGQKCNETKPETSTIPIGKTQQVKEQQKTTKKKQVSDIDETMENKEQTPNTDIDHFNVPVNPQQTANEPRSHLTDSDTPDLVFGPPKEKTNWRSGGKLLKPGTKICYHKKPNK</sequence>